<gene>
    <name evidence="3" type="ORF">D1627_06235</name>
</gene>
<dbReference type="EMBL" id="QWGE01000002">
    <property type="protein sequence ID" value="RIJ41625.1"/>
    <property type="molecule type" value="Genomic_DNA"/>
</dbReference>
<dbReference type="Proteomes" id="UP000266005">
    <property type="component" value="Unassembled WGS sequence"/>
</dbReference>
<comment type="caution">
    <text evidence="3">The sequence shown here is derived from an EMBL/GenBank/DDBJ whole genome shotgun (WGS) entry which is preliminary data.</text>
</comment>
<reference evidence="4" key="1">
    <citation type="submission" date="2018-08" db="EMBL/GenBank/DDBJ databases">
        <title>Mucilaginibacter sp. MYSH2.</title>
        <authorList>
            <person name="Seo T."/>
        </authorList>
    </citation>
    <scope>NUCLEOTIDE SEQUENCE [LARGE SCALE GENOMIC DNA]</scope>
    <source>
        <strain evidence="4">KIRAN</strain>
    </source>
</reference>
<dbReference type="Pfam" id="PF00106">
    <property type="entry name" value="adh_short"/>
    <property type="match status" value="1"/>
</dbReference>
<dbReference type="OrthoDB" id="9810734at2"/>
<evidence type="ECO:0000313" key="4">
    <source>
        <dbReference type="Proteomes" id="UP000266005"/>
    </source>
</evidence>
<evidence type="ECO:0000256" key="1">
    <source>
        <dbReference type="ARBA" id="ARBA00006484"/>
    </source>
</evidence>
<dbReference type="GO" id="GO:0016020">
    <property type="term" value="C:membrane"/>
    <property type="evidence" value="ECO:0007669"/>
    <property type="project" value="TreeGrafter"/>
</dbReference>
<dbReference type="InterPro" id="IPR036291">
    <property type="entry name" value="NAD(P)-bd_dom_sf"/>
</dbReference>
<evidence type="ECO:0000313" key="3">
    <source>
        <dbReference type="EMBL" id="RIJ41625.1"/>
    </source>
</evidence>
<keyword evidence="2" id="KW-0560">Oxidoreductase</keyword>
<keyword evidence="4" id="KW-1185">Reference proteome</keyword>
<proteinExistence type="inferred from homology"/>
<dbReference type="Gene3D" id="3.40.50.720">
    <property type="entry name" value="NAD(P)-binding Rossmann-like Domain"/>
    <property type="match status" value="1"/>
</dbReference>
<dbReference type="PANTHER" id="PTHR44196">
    <property type="entry name" value="DEHYDROGENASE/REDUCTASE SDR FAMILY MEMBER 7B"/>
    <property type="match status" value="1"/>
</dbReference>
<dbReference type="GO" id="GO:0016491">
    <property type="term" value="F:oxidoreductase activity"/>
    <property type="evidence" value="ECO:0007669"/>
    <property type="project" value="UniProtKB-KW"/>
</dbReference>
<dbReference type="InterPro" id="IPR002347">
    <property type="entry name" value="SDR_fam"/>
</dbReference>
<evidence type="ECO:0000256" key="2">
    <source>
        <dbReference type="ARBA" id="ARBA00023002"/>
    </source>
</evidence>
<sequence>MESIIGKNALVTGAGKGLGRAVTLALALEGVNVGLMARTPSQLEEVAEAVKKYGVKAAVVTADVTDMEAVNKAVDDVHQQFSAIDILINNAGVGAFGKFLEMEPAKWESIIQVNLEEPYYITRAVLPQMIERQTGDIMNVSFTAGQKGAPDSF</sequence>
<comment type="similarity">
    <text evidence="1">Belongs to the short-chain dehydrogenases/reductases (SDR) family.</text>
</comment>
<dbReference type="CDD" id="cd05233">
    <property type="entry name" value="SDR_c"/>
    <property type="match status" value="1"/>
</dbReference>
<dbReference type="AlphaFoldDB" id="A0A399SIR0"/>
<dbReference type="SUPFAM" id="SSF51735">
    <property type="entry name" value="NAD(P)-binding Rossmann-fold domains"/>
    <property type="match status" value="1"/>
</dbReference>
<accession>A0A399SIR0</accession>
<organism evidence="3 4">
    <name type="scientific">Pontibacter oryzae</name>
    <dbReference type="NCBI Taxonomy" id="2304593"/>
    <lineage>
        <taxon>Bacteria</taxon>
        <taxon>Pseudomonadati</taxon>
        <taxon>Bacteroidota</taxon>
        <taxon>Cytophagia</taxon>
        <taxon>Cytophagales</taxon>
        <taxon>Hymenobacteraceae</taxon>
        <taxon>Pontibacter</taxon>
    </lineage>
</organism>
<name>A0A399SIR0_9BACT</name>
<dbReference type="PRINTS" id="PR00081">
    <property type="entry name" value="GDHRDH"/>
</dbReference>
<dbReference type="PANTHER" id="PTHR44196:SF1">
    <property type="entry name" value="DEHYDROGENASE_REDUCTASE SDR FAMILY MEMBER 7B"/>
    <property type="match status" value="1"/>
</dbReference>
<protein>
    <submittedName>
        <fullName evidence="3">SDR family NAD(P)-dependent oxidoreductase</fullName>
    </submittedName>
</protein>